<dbReference type="SUPFAM" id="SSF52540">
    <property type="entry name" value="P-loop containing nucleoside triphosphate hydrolases"/>
    <property type="match status" value="1"/>
</dbReference>
<gene>
    <name evidence="11" type="ORF">XD54_0979</name>
</gene>
<reference evidence="12" key="1">
    <citation type="journal article" date="2015" name="MBio">
        <title>Genome-Resolved Metagenomic Analysis Reveals Roles for Candidate Phyla and Other Microbial Community Members in Biogeochemical Transformations in Oil Reservoirs.</title>
        <authorList>
            <person name="Hu P."/>
            <person name="Tom L."/>
            <person name="Singh A."/>
            <person name="Thomas B.C."/>
            <person name="Baker B.J."/>
            <person name="Piceno Y.M."/>
            <person name="Andersen G.L."/>
            <person name="Banfield J.F."/>
        </authorList>
    </citation>
    <scope>NUCLEOTIDE SEQUENCE [LARGE SCALE GENOMIC DNA]</scope>
</reference>
<dbReference type="InterPro" id="IPR045116">
    <property type="entry name" value="Clp1/Grc3"/>
</dbReference>
<evidence type="ECO:0000256" key="1">
    <source>
        <dbReference type="ARBA" id="ARBA00001968"/>
    </source>
</evidence>
<comment type="catalytic activity">
    <reaction evidence="9">
        <text>a 5'-end dephospho-2'-deoxyribonucleoside-DNA + ATP = a 5'-end 5'-phospho-2'-deoxyribonucleoside-DNA + ADP + H(+)</text>
        <dbReference type="Rhea" id="RHEA:15669"/>
        <dbReference type="Rhea" id="RHEA-COMP:13180"/>
        <dbReference type="Rhea" id="RHEA-COMP:13184"/>
        <dbReference type="ChEBI" id="CHEBI:15378"/>
        <dbReference type="ChEBI" id="CHEBI:30616"/>
        <dbReference type="ChEBI" id="CHEBI:136412"/>
        <dbReference type="ChEBI" id="CHEBI:136416"/>
        <dbReference type="ChEBI" id="CHEBI:456216"/>
        <dbReference type="EC" id="2.7.1.78"/>
    </reaction>
</comment>
<dbReference type="GO" id="GO:0005524">
    <property type="term" value="F:ATP binding"/>
    <property type="evidence" value="ECO:0007669"/>
    <property type="project" value="UniProtKB-KW"/>
</dbReference>
<evidence type="ECO:0000256" key="3">
    <source>
        <dbReference type="ARBA" id="ARBA00022679"/>
    </source>
</evidence>
<protein>
    <recommendedName>
        <fullName evidence="2">polynucleotide 5'-hydroxyl-kinase</fullName>
        <ecNumber evidence="2">2.7.1.78</ecNumber>
    </recommendedName>
</protein>
<keyword evidence="6" id="KW-0067">ATP-binding</keyword>
<evidence type="ECO:0000256" key="5">
    <source>
        <dbReference type="ARBA" id="ARBA00022777"/>
    </source>
</evidence>
<dbReference type="PANTHER" id="PTHR12755">
    <property type="entry name" value="CLEAVAGE/POLYADENYLATION FACTOR IA SUBUNIT CLP1P"/>
    <property type="match status" value="1"/>
</dbReference>
<dbReference type="Pfam" id="PF16575">
    <property type="entry name" value="CLP1_P"/>
    <property type="match status" value="1"/>
</dbReference>
<evidence type="ECO:0000256" key="7">
    <source>
        <dbReference type="ARBA" id="ARBA00024737"/>
    </source>
</evidence>
<dbReference type="InterPro" id="IPR003593">
    <property type="entry name" value="AAA+_ATPase"/>
</dbReference>
<comment type="catalytic activity">
    <reaction evidence="8">
        <text>a 5'-end dephospho-ribonucleoside-RNA + ATP = a 5'-end 5'-phospho-ribonucleoside-RNA + ADP + H(+)</text>
        <dbReference type="Rhea" id="RHEA:54580"/>
        <dbReference type="Rhea" id="RHEA-COMP:13936"/>
        <dbReference type="Rhea" id="RHEA-COMP:15179"/>
        <dbReference type="ChEBI" id="CHEBI:15378"/>
        <dbReference type="ChEBI" id="CHEBI:30616"/>
        <dbReference type="ChEBI" id="CHEBI:138282"/>
        <dbReference type="ChEBI" id="CHEBI:138284"/>
        <dbReference type="ChEBI" id="CHEBI:456216"/>
        <dbReference type="EC" id="2.7.1.78"/>
    </reaction>
</comment>
<keyword evidence="3" id="KW-0808">Transferase</keyword>
<comment type="caution">
    <text evidence="11">The sequence shown here is derived from an EMBL/GenBank/DDBJ whole genome shotgun (WGS) entry which is preliminary data.</text>
</comment>
<dbReference type="Proteomes" id="UP000053911">
    <property type="component" value="Unassembled WGS sequence"/>
</dbReference>
<proteinExistence type="predicted"/>
<evidence type="ECO:0000256" key="6">
    <source>
        <dbReference type="ARBA" id="ARBA00022840"/>
    </source>
</evidence>
<dbReference type="InterPro" id="IPR027417">
    <property type="entry name" value="P-loop_NTPase"/>
</dbReference>
<dbReference type="EC" id="2.7.1.78" evidence="2"/>
<organism evidence="11 12">
    <name type="scientific">Thermococcus sibiricus</name>
    <dbReference type="NCBI Taxonomy" id="172049"/>
    <lineage>
        <taxon>Archaea</taxon>
        <taxon>Methanobacteriati</taxon>
        <taxon>Methanobacteriota</taxon>
        <taxon>Thermococci</taxon>
        <taxon>Thermococcales</taxon>
        <taxon>Thermococcaceae</taxon>
        <taxon>Thermococcus</taxon>
    </lineage>
</organism>
<evidence type="ECO:0000256" key="2">
    <source>
        <dbReference type="ARBA" id="ARBA00012157"/>
    </source>
</evidence>
<comment type="function">
    <text evidence="7">Polynucleotide kinase that can phosphorylate the 5'-hydroxyl groups of both single-stranded RNA (ssRNA) and single-stranded DNA (ssDNA). Exhibits a strong preference for ssRNA.</text>
</comment>
<dbReference type="GO" id="GO:0006396">
    <property type="term" value="P:RNA processing"/>
    <property type="evidence" value="ECO:0007669"/>
    <property type="project" value="InterPro"/>
</dbReference>
<evidence type="ECO:0000256" key="4">
    <source>
        <dbReference type="ARBA" id="ARBA00022741"/>
    </source>
</evidence>
<feature type="domain" description="AAA+ ATPase" evidence="10">
    <location>
        <begin position="42"/>
        <end position="202"/>
    </location>
</feature>
<evidence type="ECO:0000259" key="10">
    <source>
        <dbReference type="SMART" id="SM00382"/>
    </source>
</evidence>
<dbReference type="PANTHER" id="PTHR12755:SF3">
    <property type="entry name" value="POLYNUCLEOTIDE 5'-HYDROXYL-KINASE NOL9"/>
    <property type="match status" value="1"/>
</dbReference>
<evidence type="ECO:0000256" key="9">
    <source>
        <dbReference type="ARBA" id="ARBA00044673"/>
    </source>
</evidence>
<keyword evidence="4" id="KW-0547">Nucleotide-binding</keyword>
<dbReference type="InterPro" id="IPR032319">
    <property type="entry name" value="CLP1_P"/>
</dbReference>
<comment type="cofactor">
    <cofactor evidence="1">
        <name>a divalent metal cation</name>
        <dbReference type="ChEBI" id="CHEBI:60240"/>
    </cofactor>
</comment>
<evidence type="ECO:0000256" key="8">
    <source>
        <dbReference type="ARBA" id="ARBA00044641"/>
    </source>
</evidence>
<evidence type="ECO:0000313" key="12">
    <source>
        <dbReference type="Proteomes" id="UP000053911"/>
    </source>
</evidence>
<accession>A0A101ELR6</accession>
<dbReference type="PATRIC" id="fig|172049.5.peg.1843"/>
<sequence>MPSRVRFLINPFLILTMNKARYTNKIPEDRGEVIKVIEEVKKPVKVMILGGVDSGKTTLAVFLTNELLKNGFKVGVIDSDVGQKGILPPGLISLGFPEKVFNSLEEIKAEKHYFVGTITPNQFFGEMITGVKLLVNEALDTADVLIIDTTGLIHGPGVELKRMKIEVIQPEIIIALQKKDELENIIRPFEKKAKVFRLKISENAKLHTREERRRIRREKWRKYFEQAQEYTISLQNMMISGTWIFQGEEVTKKEKEMLENLFKWIIFHGRKVSNKYFVVKADIGNFPRNFNKNTLLTCDFENLSNLIVGFIDKEGFCLGLGILKFINFREFTAQIITPLKKEDLENVVELRFGRIRVREDGEELGLLSREAL</sequence>
<dbReference type="GO" id="GO:0051734">
    <property type="term" value="F:ATP-dependent polynucleotide 5'-hydroxyl-kinase activity"/>
    <property type="evidence" value="ECO:0007669"/>
    <property type="project" value="UniProtKB-EC"/>
</dbReference>
<dbReference type="Gene3D" id="3.40.50.300">
    <property type="entry name" value="P-loop containing nucleotide triphosphate hydrolases"/>
    <property type="match status" value="1"/>
</dbReference>
<dbReference type="AlphaFoldDB" id="A0A101ELR6"/>
<dbReference type="EMBL" id="LGFD01000016">
    <property type="protein sequence ID" value="KUK17697.1"/>
    <property type="molecule type" value="Genomic_DNA"/>
</dbReference>
<keyword evidence="5" id="KW-0418">Kinase</keyword>
<dbReference type="SMART" id="SM00382">
    <property type="entry name" value="AAA"/>
    <property type="match status" value="1"/>
</dbReference>
<name>A0A101ELR6_9EURY</name>
<evidence type="ECO:0000313" key="11">
    <source>
        <dbReference type="EMBL" id="KUK17697.1"/>
    </source>
</evidence>